<dbReference type="RefSeq" id="WP_214056733.1">
    <property type="nucleotide sequence ID" value="NZ_BAAAHS010000069.1"/>
</dbReference>
<organism evidence="3 4">
    <name type="scientific">Nocardioides aquaticus</name>
    <dbReference type="NCBI Taxonomy" id="160826"/>
    <lineage>
        <taxon>Bacteria</taxon>
        <taxon>Bacillati</taxon>
        <taxon>Actinomycetota</taxon>
        <taxon>Actinomycetes</taxon>
        <taxon>Propionibacteriales</taxon>
        <taxon>Nocardioidaceae</taxon>
        <taxon>Nocardioides</taxon>
    </lineage>
</organism>
<dbReference type="EMBL" id="CP075371">
    <property type="protein sequence ID" value="QVT81347.1"/>
    <property type="molecule type" value="Genomic_DNA"/>
</dbReference>
<keyword evidence="2" id="KW-0812">Transmembrane</keyword>
<feature type="region of interest" description="Disordered" evidence="1">
    <location>
        <begin position="53"/>
        <end position="101"/>
    </location>
</feature>
<keyword evidence="2" id="KW-0472">Membrane</keyword>
<name>A0ABX8EPU1_9ACTN</name>
<evidence type="ECO:0000256" key="1">
    <source>
        <dbReference type="SAM" id="MobiDB-lite"/>
    </source>
</evidence>
<proteinExistence type="predicted"/>
<evidence type="ECO:0000313" key="3">
    <source>
        <dbReference type="EMBL" id="QVT81347.1"/>
    </source>
</evidence>
<evidence type="ECO:0000256" key="2">
    <source>
        <dbReference type="SAM" id="Phobius"/>
    </source>
</evidence>
<protein>
    <submittedName>
        <fullName evidence="3">Uncharacterized protein</fullName>
    </submittedName>
</protein>
<gene>
    <name evidence="3" type="ORF">ENKNEFLB_03755</name>
</gene>
<sequence length="101" mass="11172">MDLLVTLWQLDPTPEPDDVVAGWGAFGIFGLGILTIALLGWSLVHRLRNVDAAEEKGLYDPTDRKPHEGVPQDAPPPPRARGLRAQHAPQQHDPQQDDPRD</sequence>
<reference evidence="3 4" key="1">
    <citation type="submission" date="2021-05" db="EMBL/GenBank/DDBJ databases">
        <title>Complete genome of Nocardioides aquaticus KCTC 9944T isolated from meromictic and hypersaline Ekho Lake, Antarctica.</title>
        <authorList>
            <person name="Hwang K."/>
            <person name="Kim K.M."/>
            <person name="Choe H."/>
        </authorList>
    </citation>
    <scope>NUCLEOTIDE SEQUENCE [LARGE SCALE GENOMIC DNA]</scope>
    <source>
        <strain evidence="3 4">KCTC 9944</strain>
    </source>
</reference>
<keyword evidence="4" id="KW-1185">Reference proteome</keyword>
<evidence type="ECO:0000313" key="4">
    <source>
        <dbReference type="Proteomes" id="UP000679307"/>
    </source>
</evidence>
<feature type="transmembrane region" description="Helical" evidence="2">
    <location>
        <begin position="20"/>
        <end position="41"/>
    </location>
</feature>
<accession>A0ABX8EPU1</accession>
<feature type="compositionally biased region" description="Basic and acidic residues" evidence="1">
    <location>
        <begin position="53"/>
        <end position="70"/>
    </location>
</feature>
<dbReference type="Proteomes" id="UP000679307">
    <property type="component" value="Chromosome"/>
</dbReference>
<keyword evidence="2" id="KW-1133">Transmembrane helix</keyword>